<name>A0ABQ9U6T7_SAGOE</name>
<dbReference type="SUPFAM" id="SSF55753">
    <property type="entry name" value="Actin depolymerizing proteins"/>
    <property type="match status" value="1"/>
</dbReference>
<keyword evidence="2" id="KW-1185">Reference proteome</keyword>
<accession>A0ABQ9U6T7</accession>
<evidence type="ECO:0000313" key="2">
    <source>
        <dbReference type="Proteomes" id="UP001266305"/>
    </source>
</evidence>
<organism evidence="1 2">
    <name type="scientific">Saguinus oedipus</name>
    <name type="common">Cotton-top tamarin</name>
    <name type="synonym">Oedipomidas oedipus</name>
    <dbReference type="NCBI Taxonomy" id="9490"/>
    <lineage>
        <taxon>Eukaryota</taxon>
        <taxon>Metazoa</taxon>
        <taxon>Chordata</taxon>
        <taxon>Craniata</taxon>
        <taxon>Vertebrata</taxon>
        <taxon>Euteleostomi</taxon>
        <taxon>Mammalia</taxon>
        <taxon>Eutheria</taxon>
        <taxon>Euarchontoglires</taxon>
        <taxon>Primates</taxon>
        <taxon>Haplorrhini</taxon>
        <taxon>Platyrrhini</taxon>
        <taxon>Cebidae</taxon>
        <taxon>Callitrichinae</taxon>
        <taxon>Saguinus</taxon>
    </lineage>
</organism>
<protein>
    <submittedName>
        <fullName evidence="1">Uncharacterized protein</fullName>
    </submittedName>
</protein>
<gene>
    <name evidence="1" type="ORF">P7K49_029302</name>
</gene>
<sequence length="189" mass="21301">MPASSLVRKVGRKANEKERQAALQVAEGFISRMRYAPNTQDVGQHSPGRPENWVLLLWAIVPGWCHSCSHRSVHKSSHKELIGLSYSWCRLSNCAPTSLKQSVASVCIPEILVLIWWLIQGSFPDLDCTWTQARRPHSPPWLLPLPVLPGRGSGGNFVNQTSPLLSLQVEILPQGRETPIFKQFFKDWK</sequence>
<dbReference type="EMBL" id="JASSZA010000015">
    <property type="protein sequence ID" value="KAK2092773.1"/>
    <property type="molecule type" value="Genomic_DNA"/>
</dbReference>
<dbReference type="Proteomes" id="UP001266305">
    <property type="component" value="Unassembled WGS sequence"/>
</dbReference>
<evidence type="ECO:0000313" key="1">
    <source>
        <dbReference type="EMBL" id="KAK2092773.1"/>
    </source>
</evidence>
<reference evidence="1 2" key="1">
    <citation type="submission" date="2023-05" db="EMBL/GenBank/DDBJ databases">
        <title>B98-5 Cell Line De Novo Hybrid Assembly: An Optical Mapping Approach.</title>
        <authorList>
            <person name="Kananen K."/>
            <person name="Auerbach J.A."/>
            <person name="Kautto E."/>
            <person name="Blachly J.S."/>
        </authorList>
    </citation>
    <scope>NUCLEOTIDE SEQUENCE [LARGE SCALE GENOMIC DNA]</scope>
    <source>
        <strain evidence="1">B95-8</strain>
        <tissue evidence="1">Cell line</tissue>
    </source>
</reference>
<proteinExistence type="predicted"/>
<comment type="caution">
    <text evidence="1">The sequence shown here is derived from an EMBL/GenBank/DDBJ whole genome shotgun (WGS) entry which is preliminary data.</text>
</comment>